<accession>A0AAV4IUL3</accession>
<name>A0AAV4IUL3_9GAST</name>
<dbReference type="Proteomes" id="UP000762676">
    <property type="component" value="Unassembled WGS sequence"/>
</dbReference>
<gene>
    <name evidence="1" type="ORF">ElyMa_004892800</name>
</gene>
<evidence type="ECO:0000313" key="2">
    <source>
        <dbReference type="Proteomes" id="UP000762676"/>
    </source>
</evidence>
<organism evidence="1 2">
    <name type="scientific">Elysia marginata</name>
    <dbReference type="NCBI Taxonomy" id="1093978"/>
    <lineage>
        <taxon>Eukaryota</taxon>
        <taxon>Metazoa</taxon>
        <taxon>Spiralia</taxon>
        <taxon>Lophotrochozoa</taxon>
        <taxon>Mollusca</taxon>
        <taxon>Gastropoda</taxon>
        <taxon>Heterobranchia</taxon>
        <taxon>Euthyneura</taxon>
        <taxon>Panpulmonata</taxon>
        <taxon>Sacoglossa</taxon>
        <taxon>Placobranchoidea</taxon>
        <taxon>Plakobranchidae</taxon>
        <taxon>Elysia</taxon>
    </lineage>
</organism>
<reference evidence="1 2" key="1">
    <citation type="journal article" date="2021" name="Elife">
        <title>Chloroplast acquisition without the gene transfer in kleptoplastic sea slugs, Plakobranchus ocellatus.</title>
        <authorList>
            <person name="Maeda T."/>
            <person name="Takahashi S."/>
            <person name="Yoshida T."/>
            <person name="Shimamura S."/>
            <person name="Takaki Y."/>
            <person name="Nagai Y."/>
            <person name="Toyoda A."/>
            <person name="Suzuki Y."/>
            <person name="Arimoto A."/>
            <person name="Ishii H."/>
            <person name="Satoh N."/>
            <person name="Nishiyama T."/>
            <person name="Hasebe M."/>
            <person name="Maruyama T."/>
            <person name="Minagawa J."/>
            <person name="Obokata J."/>
            <person name="Shigenobu S."/>
        </authorList>
    </citation>
    <scope>NUCLEOTIDE SEQUENCE [LARGE SCALE GENOMIC DNA]</scope>
</reference>
<dbReference type="EMBL" id="BMAT01009788">
    <property type="protein sequence ID" value="GFS13800.1"/>
    <property type="molecule type" value="Genomic_DNA"/>
</dbReference>
<keyword evidence="2" id="KW-1185">Reference proteome</keyword>
<comment type="caution">
    <text evidence="1">The sequence shown here is derived from an EMBL/GenBank/DDBJ whole genome shotgun (WGS) entry which is preliminary data.</text>
</comment>
<evidence type="ECO:0000313" key="1">
    <source>
        <dbReference type="EMBL" id="GFS13800.1"/>
    </source>
</evidence>
<dbReference type="AlphaFoldDB" id="A0AAV4IUL3"/>
<protein>
    <submittedName>
        <fullName evidence="1">Uncharacterized protein</fullName>
    </submittedName>
</protein>
<sequence length="86" mass="9964">MIRFDLGHQTLAHTDLDPHDETRPLTGPTVASKYLRSRIGLDWSELTQPHDFHWSGISISDLESRMLISMMPVVLIFRLMWSAKRC</sequence>
<proteinExistence type="predicted"/>